<dbReference type="Proteomes" id="UP001606099">
    <property type="component" value="Unassembled WGS sequence"/>
</dbReference>
<keyword evidence="3" id="KW-0378">Hydrolase</keyword>
<dbReference type="RefSeq" id="WP_394461795.1">
    <property type="nucleotide sequence ID" value="NZ_JBIGHZ010000004.1"/>
</dbReference>
<keyword evidence="1" id="KW-0732">Signal</keyword>
<evidence type="ECO:0000313" key="4">
    <source>
        <dbReference type="Proteomes" id="UP001606099"/>
    </source>
</evidence>
<organism evidence="3 4">
    <name type="scientific">Roseateles rivi</name>
    <dbReference type="NCBI Taxonomy" id="3299028"/>
    <lineage>
        <taxon>Bacteria</taxon>
        <taxon>Pseudomonadati</taxon>
        <taxon>Pseudomonadota</taxon>
        <taxon>Betaproteobacteria</taxon>
        <taxon>Burkholderiales</taxon>
        <taxon>Sphaerotilaceae</taxon>
        <taxon>Roseateles</taxon>
    </lineage>
</organism>
<evidence type="ECO:0000313" key="3">
    <source>
        <dbReference type="EMBL" id="MFG6449010.1"/>
    </source>
</evidence>
<dbReference type="Gene3D" id="3.60.10.10">
    <property type="entry name" value="Endonuclease/exonuclease/phosphatase"/>
    <property type="match status" value="1"/>
</dbReference>
<keyword evidence="4" id="KW-1185">Reference proteome</keyword>
<dbReference type="InterPro" id="IPR005135">
    <property type="entry name" value="Endo/exonuclease/phosphatase"/>
</dbReference>
<feature type="signal peptide" evidence="1">
    <location>
        <begin position="1"/>
        <end position="21"/>
    </location>
</feature>
<evidence type="ECO:0000259" key="2">
    <source>
        <dbReference type="Pfam" id="PF19580"/>
    </source>
</evidence>
<feature type="chain" id="PRO_5045459411" evidence="1">
    <location>
        <begin position="22"/>
        <end position="632"/>
    </location>
</feature>
<dbReference type="PANTHER" id="PTHR42834:SF1">
    <property type="entry name" value="ENDONUCLEASE_EXONUCLEASE_PHOSPHATASE FAMILY PROTEIN (AFU_ORTHOLOGUE AFUA_3G09210)"/>
    <property type="match status" value="1"/>
</dbReference>
<reference evidence="3 4" key="1">
    <citation type="submission" date="2024-08" db="EMBL/GenBank/DDBJ databases">
        <authorList>
            <person name="Lu H."/>
        </authorList>
    </citation>
    <scope>NUCLEOTIDE SEQUENCE [LARGE SCALE GENOMIC DNA]</scope>
    <source>
        <strain evidence="3 4">BYS180W</strain>
    </source>
</reference>
<sequence length="632" mass="67001">MNKRYPSIGLSLGLLSLLAQAQVSGVKIGTLQGSSHRSPFENQQVSAIQGIVTALDNNGFWIQDSGDGDLRTSDAIYVFLGTAAKPLLGDALSVSGRVVEFRRTNNANNLSLTEINATAGASGSWQRISSGNALPSAIALGSPGWNIPSAIAPRVGNVETAPGYTLQPSQYAMDFYESLEGMRVSMGSAVAVAATGNISSGDTVVVSRNQLDSGLMSSRGAAVIAPGQFNGHRLTLDNRMVAGPNVNVGARIDDIVGVIDYTESNYRLFMTQTPVTVNNPLTREVAAPRAPGALGIASYNVENLGGNASATRFTAITEQIKTNLALPQILSLQEVQDNNGATNDGTVSADTTLSRLTQEIKTQTGKDYGYLTINPNNNQDGGQPGGNIRQAFLYDRSTVSFDAGKQVGGSNDAISASLGQDGQLEFHCGTQSFACVAGRVAPDNGAWTDSRKPLVVDMNVQGQQLIIISNHFNSKGGDQPLFGPDQAPVNGSETQRLAQAQVLAGFVHELLTLNPDANIIVTGDFNDFQFADTLKPLLDAGLVNLSDSLSPQERYSYIYQGNAQQLDHMFVSRHLQGASMFDIVHANSEFADQVSDHDPLLLTLNLAAVPEPQIAVLMGIGLVLLRLRARRG</sequence>
<name>A0ABW7FXF4_9BURK</name>
<dbReference type="CDD" id="cd10283">
    <property type="entry name" value="MnuA_DNase1-like"/>
    <property type="match status" value="1"/>
</dbReference>
<evidence type="ECO:0000256" key="1">
    <source>
        <dbReference type="SAM" id="SignalP"/>
    </source>
</evidence>
<proteinExistence type="predicted"/>
<dbReference type="GO" id="GO:0004519">
    <property type="term" value="F:endonuclease activity"/>
    <property type="evidence" value="ECO:0007669"/>
    <property type="project" value="UniProtKB-KW"/>
</dbReference>
<dbReference type="Pfam" id="PF19580">
    <property type="entry name" value="Exo_endo_phos_3"/>
    <property type="match status" value="1"/>
</dbReference>
<feature type="domain" description="Endonuclease/exonuclease/phosphatase" evidence="2">
    <location>
        <begin position="450"/>
        <end position="578"/>
    </location>
</feature>
<dbReference type="SUPFAM" id="SSF56219">
    <property type="entry name" value="DNase I-like"/>
    <property type="match status" value="1"/>
</dbReference>
<comment type="caution">
    <text evidence="3">The sequence shown here is derived from an EMBL/GenBank/DDBJ whole genome shotgun (WGS) entry which is preliminary data.</text>
</comment>
<accession>A0ABW7FXF4</accession>
<dbReference type="CDD" id="cd04486">
    <property type="entry name" value="YhcR_OBF_like"/>
    <property type="match status" value="1"/>
</dbReference>
<keyword evidence="3" id="KW-0540">Nuclease</keyword>
<protein>
    <submittedName>
        <fullName evidence="3">Endonuclease/exonuclease/phosphatase family protein</fullName>
    </submittedName>
</protein>
<gene>
    <name evidence="3" type="ORF">ACG0Z6_12280</name>
</gene>
<keyword evidence="3" id="KW-0255">Endonuclease</keyword>
<dbReference type="EMBL" id="JBIGHZ010000004">
    <property type="protein sequence ID" value="MFG6449010.1"/>
    <property type="molecule type" value="Genomic_DNA"/>
</dbReference>
<dbReference type="PANTHER" id="PTHR42834">
    <property type="entry name" value="ENDONUCLEASE/EXONUCLEASE/PHOSPHATASE FAMILY PROTEIN (AFU_ORTHOLOGUE AFUA_3G09210)"/>
    <property type="match status" value="1"/>
</dbReference>
<dbReference type="InterPro" id="IPR036691">
    <property type="entry name" value="Endo/exonu/phosph_ase_sf"/>
</dbReference>